<gene>
    <name evidence="2" type="ORF">ET996_04945</name>
</gene>
<keyword evidence="3" id="KW-1185">Reference proteome</keyword>
<dbReference type="RefSeq" id="WP_131171446.1">
    <property type="nucleotide sequence ID" value="NZ_FXTL01000004.1"/>
</dbReference>
<organism evidence="2 3">
    <name type="scientific">Propioniciclava tarda</name>
    <dbReference type="NCBI Taxonomy" id="433330"/>
    <lineage>
        <taxon>Bacteria</taxon>
        <taxon>Bacillati</taxon>
        <taxon>Actinomycetota</taxon>
        <taxon>Actinomycetes</taxon>
        <taxon>Propionibacteriales</taxon>
        <taxon>Propionibacteriaceae</taxon>
        <taxon>Propioniciclava</taxon>
    </lineage>
</organism>
<comment type="similarity">
    <text evidence="1">Belongs to the SURF1 family.</text>
</comment>
<evidence type="ECO:0000256" key="1">
    <source>
        <dbReference type="RuleBase" id="RU363076"/>
    </source>
</evidence>
<dbReference type="EMBL" id="SDMR01000004">
    <property type="protein sequence ID" value="TBT95453.1"/>
    <property type="molecule type" value="Genomic_DNA"/>
</dbReference>
<dbReference type="Proteomes" id="UP000291933">
    <property type="component" value="Unassembled WGS sequence"/>
</dbReference>
<sequence length="273" mass="28118">MTARPRLTRRGVLVRQALWVGVGLAVAGVMLLLGVWQMQRSMDSGAAAIAARAAEPPSPLLNHIHTDGTFDDIYGKPVTVTGEYLPGQQLLVVAKDGTVRVLTAFKVADGRVVPIVRGAVSSRDAVAAAPPPAGVQTATGLFLPGEGDAEWSVASGELGSVRMPLLAQRWPQQVTPGFVTLDAAGAAAQGLAAASVTLPQGEKSLQNGSYALQWWLFAAFALVFGLKLAHSVGEADRRAAEAEAAAEASESAPLGAAANVVRDAANGAGREEV</sequence>
<comment type="caution">
    <text evidence="2">The sequence shown here is derived from an EMBL/GenBank/DDBJ whole genome shotgun (WGS) entry which is preliminary data.</text>
</comment>
<dbReference type="AlphaFoldDB" id="A0A4Q9KLU4"/>
<dbReference type="GO" id="GO:0005886">
    <property type="term" value="C:plasma membrane"/>
    <property type="evidence" value="ECO:0007669"/>
    <property type="project" value="UniProtKB-SubCell"/>
</dbReference>
<reference evidence="2 3" key="1">
    <citation type="submission" date="2019-01" db="EMBL/GenBank/DDBJ databases">
        <title>Lactibacter flavus gen. nov., sp. nov., a novel bacterium of the family Propionibacteriaceae isolated from raw milk and dairy products.</title>
        <authorList>
            <person name="Huptas C."/>
            <person name="Wenning M."/>
            <person name="Breitenwieser F."/>
            <person name="Doll E."/>
            <person name="Von Neubeck M."/>
            <person name="Busse H.-J."/>
            <person name="Scherer S."/>
        </authorList>
    </citation>
    <scope>NUCLEOTIDE SEQUENCE [LARGE SCALE GENOMIC DNA]</scope>
    <source>
        <strain evidence="3">DSM 22130 / JCM 15804 / WR061</strain>
    </source>
</reference>
<keyword evidence="1" id="KW-0812">Transmembrane</keyword>
<feature type="transmembrane region" description="Helical" evidence="1">
    <location>
        <begin position="12"/>
        <end position="36"/>
    </location>
</feature>
<keyword evidence="1" id="KW-1003">Cell membrane</keyword>
<comment type="caution">
    <text evidence="1">Lacks conserved residue(s) required for the propagation of feature annotation.</text>
</comment>
<dbReference type="Pfam" id="PF02104">
    <property type="entry name" value="SURF1"/>
    <property type="match status" value="1"/>
</dbReference>
<accession>A0A4Q9KLU4</accession>
<keyword evidence="1" id="KW-0472">Membrane</keyword>
<protein>
    <recommendedName>
        <fullName evidence="1">SURF1-like protein</fullName>
    </recommendedName>
</protein>
<evidence type="ECO:0000313" key="2">
    <source>
        <dbReference type="EMBL" id="TBT95453.1"/>
    </source>
</evidence>
<comment type="subcellular location">
    <subcellularLocation>
        <location evidence="1">Cell membrane</location>
        <topology evidence="1">Multi-pass membrane protein</topology>
    </subcellularLocation>
</comment>
<keyword evidence="1" id="KW-1133">Transmembrane helix</keyword>
<evidence type="ECO:0000313" key="3">
    <source>
        <dbReference type="Proteomes" id="UP000291933"/>
    </source>
</evidence>
<name>A0A4Q9KLU4_PROTD</name>
<proteinExistence type="inferred from homology"/>
<dbReference type="InterPro" id="IPR002994">
    <property type="entry name" value="Surf1/Shy1"/>
</dbReference>
<dbReference type="OrthoDB" id="3266379at2"/>